<sequence>MTDNITDREFTAIISDCRGSLLTADTMLHLEDGGTLTQEQRERAEKLNNCASNAMEGLIGSLKGVGALMARSSINNLEQSEAINVTWLVSTLGDLVNAAYLLEVDTRDILQRSELNEMKGAVRAVARISEARTLEASEGSSVTEIRQ</sequence>
<dbReference type="EMBL" id="QZMU01000001">
    <property type="protein sequence ID" value="RRQ20705.1"/>
    <property type="molecule type" value="Genomic_DNA"/>
</dbReference>
<dbReference type="Proteomes" id="UP000287798">
    <property type="component" value="Unassembled WGS sequence"/>
</dbReference>
<keyword evidence="2" id="KW-1185">Reference proteome</keyword>
<gene>
    <name evidence="1" type="ORF">D6C00_01030</name>
</gene>
<protein>
    <submittedName>
        <fullName evidence="1">Uncharacterized protein</fullName>
    </submittedName>
</protein>
<evidence type="ECO:0000313" key="2">
    <source>
        <dbReference type="Proteomes" id="UP000287798"/>
    </source>
</evidence>
<evidence type="ECO:0000313" key="1">
    <source>
        <dbReference type="EMBL" id="RRQ20705.1"/>
    </source>
</evidence>
<reference evidence="1 2" key="1">
    <citation type="journal article" date="2010" name="Int. J. Syst. Evol. Microbiol.">
        <title>Thiohalobacter thiocyanaticus gen. nov., sp. nov., a moderately halophilic, sulfur-oxidizing gammaproteobacterium from hypersaline lakes, that utilizes thiocyanate.</title>
        <authorList>
            <person name="Sorokin D.Y."/>
            <person name="Kovaleva O.L."/>
            <person name="Tourova T.P."/>
            <person name="Muyzer G."/>
        </authorList>
    </citation>
    <scope>NUCLEOTIDE SEQUENCE [LARGE SCALE GENOMIC DNA]</scope>
    <source>
        <strain evidence="1 2">Hrh1</strain>
    </source>
</reference>
<comment type="caution">
    <text evidence="1">The sequence shown here is derived from an EMBL/GenBank/DDBJ whole genome shotgun (WGS) entry which is preliminary data.</text>
</comment>
<organism evidence="1 2">
    <name type="scientific">Thiohalobacter thiocyanaticus</name>
    <dbReference type="NCBI Taxonomy" id="585455"/>
    <lineage>
        <taxon>Bacteria</taxon>
        <taxon>Pseudomonadati</taxon>
        <taxon>Pseudomonadota</taxon>
        <taxon>Gammaproteobacteria</taxon>
        <taxon>Thiohalobacterales</taxon>
        <taxon>Thiohalobacteraceae</taxon>
        <taxon>Thiohalobacter</taxon>
    </lineage>
</organism>
<name>A0A426QG24_9GAMM</name>
<accession>A0A426QG24</accession>
<proteinExistence type="predicted"/>
<dbReference type="RefSeq" id="WP_125179919.1">
    <property type="nucleotide sequence ID" value="NZ_QZMU01000001.1"/>
</dbReference>
<dbReference type="AlphaFoldDB" id="A0A426QG24"/>